<dbReference type="Proteomes" id="UP000095280">
    <property type="component" value="Unplaced"/>
</dbReference>
<organism evidence="2 3">
    <name type="scientific">Macrostomum lignano</name>
    <dbReference type="NCBI Taxonomy" id="282301"/>
    <lineage>
        <taxon>Eukaryota</taxon>
        <taxon>Metazoa</taxon>
        <taxon>Spiralia</taxon>
        <taxon>Lophotrochozoa</taxon>
        <taxon>Platyhelminthes</taxon>
        <taxon>Rhabditophora</taxon>
        <taxon>Macrostomorpha</taxon>
        <taxon>Macrostomida</taxon>
        <taxon>Macrostomidae</taxon>
        <taxon>Macrostomum</taxon>
    </lineage>
</organism>
<evidence type="ECO:0000256" key="1">
    <source>
        <dbReference type="SAM" id="MobiDB-lite"/>
    </source>
</evidence>
<name>A0A1I8FLH9_9PLAT</name>
<feature type="compositionally biased region" description="Polar residues" evidence="1">
    <location>
        <begin position="1"/>
        <end position="20"/>
    </location>
</feature>
<evidence type="ECO:0000313" key="2">
    <source>
        <dbReference type="Proteomes" id="UP000095280"/>
    </source>
</evidence>
<keyword evidence="2" id="KW-1185">Reference proteome</keyword>
<dbReference type="AlphaFoldDB" id="A0A1I8FLH9"/>
<evidence type="ECO:0000313" key="3">
    <source>
        <dbReference type="WBParaSite" id="maker-unitig_39767-snap-gene-0.2-mRNA-1"/>
    </source>
</evidence>
<proteinExistence type="predicted"/>
<accession>A0A1I8FLH9</accession>
<reference evidence="3" key="1">
    <citation type="submission" date="2016-11" db="UniProtKB">
        <authorList>
            <consortium name="WormBaseParasite"/>
        </authorList>
    </citation>
    <scope>IDENTIFICATION</scope>
</reference>
<sequence length="84" mass="8788">MTNTLASRLTWSWPTRSGSATPAPPPQLGDRGALPPASAARRCCRRTPPMGGPCASTASPTSRRSTSGRSAFFASSREIQPSVD</sequence>
<feature type="compositionally biased region" description="Low complexity" evidence="1">
    <location>
        <begin position="33"/>
        <end position="77"/>
    </location>
</feature>
<feature type="region of interest" description="Disordered" evidence="1">
    <location>
        <begin position="1"/>
        <end position="84"/>
    </location>
</feature>
<protein>
    <submittedName>
        <fullName evidence="3">Secreted protein</fullName>
    </submittedName>
</protein>
<dbReference type="WBParaSite" id="maker-unitig_39767-snap-gene-0.2-mRNA-1">
    <property type="protein sequence ID" value="maker-unitig_39767-snap-gene-0.2-mRNA-1"/>
    <property type="gene ID" value="maker-unitig_39767-snap-gene-0.2"/>
</dbReference>